<dbReference type="PANTHER" id="PTHR24092">
    <property type="entry name" value="PROBABLE PHOSPHOLIPID-TRANSPORTING ATPASE"/>
    <property type="match status" value="1"/>
</dbReference>
<dbReference type="SUPFAM" id="SSF81653">
    <property type="entry name" value="Calcium ATPase, transduction domain A"/>
    <property type="match status" value="1"/>
</dbReference>
<dbReference type="Gene3D" id="2.70.150.10">
    <property type="entry name" value="Calcium-transporting ATPase, cytoplasmic transduction domain A"/>
    <property type="match status" value="1"/>
</dbReference>
<dbReference type="GO" id="GO:0045332">
    <property type="term" value="P:phospholipid translocation"/>
    <property type="evidence" value="ECO:0007669"/>
    <property type="project" value="TreeGrafter"/>
</dbReference>
<dbReference type="InterPro" id="IPR059000">
    <property type="entry name" value="ATPase_P-type_domA"/>
</dbReference>
<dbReference type="Pfam" id="PF16212">
    <property type="entry name" value="PhoLip_ATPase_C"/>
    <property type="match status" value="1"/>
</dbReference>
<evidence type="ECO:0000256" key="20">
    <source>
        <dbReference type="RuleBase" id="RU362033"/>
    </source>
</evidence>
<dbReference type="GO" id="GO:0048666">
    <property type="term" value="P:neuron development"/>
    <property type="evidence" value="ECO:0007669"/>
    <property type="project" value="TreeGrafter"/>
</dbReference>
<feature type="binding site" evidence="18">
    <location>
        <position position="854"/>
    </location>
    <ligand>
        <name>ATP</name>
        <dbReference type="ChEBI" id="CHEBI:30616"/>
    </ligand>
</feature>
<comment type="catalytic activity">
    <reaction evidence="16">
        <text>a 1,2-diacyl-sn-glycero-3-phospho-L-serine(out) + ATP + H2O = a 1,2-diacyl-sn-glycero-3-phospho-L-serine(in) + ADP + phosphate + H(+)</text>
        <dbReference type="Rhea" id="RHEA:38567"/>
        <dbReference type="ChEBI" id="CHEBI:15377"/>
        <dbReference type="ChEBI" id="CHEBI:15378"/>
        <dbReference type="ChEBI" id="CHEBI:30616"/>
        <dbReference type="ChEBI" id="CHEBI:43474"/>
        <dbReference type="ChEBI" id="CHEBI:57262"/>
        <dbReference type="ChEBI" id="CHEBI:456216"/>
    </reaction>
    <physiologicalReaction direction="left-to-right" evidence="16">
        <dbReference type="Rhea" id="RHEA:38568"/>
    </physiologicalReaction>
</comment>
<feature type="binding site" evidence="18">
    <location>
        <position position="599"/>
    </location>
    <ligand>
        <name>ATP</name>
        <dbReference type="ChEBI" id="CHEBI:30616"/>
    </ligand>
</feature>
<evidence type="ECO:0000256" key="3">
    <source>
        <dbReference type="ARBA" id="ARBA00004308"/>
    </source>
</evidence>
<feature type="binding site" evidence="19">
    <location>
        <position position="460"/>
    </location>
    <ligand>
        <name>Mg(2+)</name>
        <dbReference type="ChEBI" id="CHEBI:18420"/>
    </ligand>
</feature>
<dbReference type="InterPro" id="IPR001757">
    <property type="entry name" value="P_typ_ATPase"/>
</dbReference>
<dbReference type="Gene3D" id="3.40.1110.10">
    <property type="entry name" value="Calcium-transporting ATPase, cytoplasmic domain N"/>
    <property type="match status" value="1"/>
</dbReference>
<organism evidence="24 25">
    <name type="scientific">Anas platyrhynchos platyrhynchos</name>
    <name type="common">Northern mallard</name>
    <dbReference type="NCBI Taxonomy" id="8840"/>
    <lineage>
        <taxon>Eukaryota</taxon>
        <taxon>Metazoa</taxon>
        <taxon>Chordata</taxon>
        <taxon>Craniata</taxon>
        <taxon>Vertebrata</taxon>
        <taxon>Euteleostomi</taxon>
        <taxon>Archelosauria</taxon>
        <taxon>Archosauria</taxon>
        <taxon>Dinosauria</taxon>
        <taxon>Saurischia</taxon>
        <taxon>Theropoda</taxon>
        <taxon>Coelurosauria</taxon>
        <taxon>Aves</taxon>
        <taxon>Neognathae</taxon>
        <taxon>Galloanserae</taxon>
        <taxon>Anseriformes</taxon>
        <taxon>Anatidae</taxon>
        <taxon>Anatinae</taxon>
        <taxon>Anas</taxon>
    </lineage>
</organism>
<feature type="binding site" evidence="19">
    <location>
        <position position="458"/>
    </location>
    <ligand>
        <name>Mg(2+)</name>
        <dbReference type="ChEBI" id="CHEBI:18420"/>
    </ligand>
</feature>
<keyword evidence="12 20" id="KW-1133">Transmembrane helix</keyword>
<dbReference type="PANTHER" id="PTHR24092:SF98">
    <property type="entry name" value="PHOSPHOLIPID-TRANSPORTING ATPASE IB"/>
    <property type="match status" value="1"/>
</dbReference>
<dbReference type="PROSITE" id="PS00154">
    <property type="entry name" value="ATPASE_E1_E2"/>
    <property type="match status" value="1"/>
</dbReference>
<comment type="subcellular location">
    <subcellularLocation>
        <location evidence="3">Endomembrane system</location>
    </subcellularLocation>
    <subcellularLocation>
        <location evidence="4">Golgi apparatus</location>
    </subcellularLocation>
    <subcellularLocation>
        <location evidence="2 20">Membrane</location>
        <topology evidence="2 20">Multi-pass membrane protein</topology>
    </subcellularLocation>
</comment>
<feature type="transmembrane region" description="Helical" evidence="20">
    <location>
        <begin position="345"/>
        <end position="369"/>
    </location>
</feature>
<evidence type="ECO:0000256" key="4">
    <source>
        <dbReference type="ARBA" id="ARBA00004555"/>
    </source>
</evidence>
<dbReference type="FunFam" id="3.40.50.1000:FF:000010">
    <property type="entry name" value="Phospholipid-transporting ATPase"/>
    <property type="match status" value="1"/>
</dbReference>
<dbReference type="Proteomes" id="UP000016666">
    <property type="component" value="Chromosome 1"/>
</dbReference>
<keyword evidence="6 20" id="KW-0812">Transmembrane</keyword>
<dbReference type="InterPro" id="IPR044492">
    <property type="entry name" value="P_typ_ATPase_HD_dom"/>
</dbReference>
<comment type="cofactor">
    <cofactor evidence="1 19">
        <name>Mg(2+)</name>
        <dbReference type="ChEBI" id="CHEBI:18420"/>
    </cofactor>
</comment>
<dbReference type="InterPro" id="IPR032630">
    <property type="entry name" value="P_typ_ATPase_c"/>
</dbReference>
<reference evidence="24 25" key="1">
    <citation type="submission" date="2017-10" db="EMBL/GenBank/DDBJ databases">
        <title>A new Pekin duck reference genome.</title>
        <authorList>
            <person name="Hou Z.-C."/>
            <person name="Zhou Z.-K."/>
            <person name="Zhu F."/>
            <person name="Hou S.-S."/>
        </authorList>
    </citation>
    <scope>NUCLEOTIDE SEQUENCE [LARGE SCALE GENOMIC DNA]</scope>
</reference>
<evidence type="ECO:0000256" key="8">
    <source>
        <dbReference type="ARBA" id="ARBA00022741"/>
    </source>
</evidence>
<feature type="transmembrane region" description="Helical" evidence="20">
    <location>
        <begin position="990"/>
        <end position="1008"/>
    </location>
</feature>
<evidence type="ECO:0000256" key="5">
    <source>
        <dbReference type="ARBA" id="ARBA00008109"/>
    </source>
</evidence>
<dbReference type="InterPro" id="IPR023299">
    <property type="entry name" value="ATPase_P-typ_cyto_dom_N"/>
</dbReference>
<dbReference type="Pfam" id="PF13246">
    <property type="entry name" value="Cation_ATPase"/>
    <property type="match status" value="1"/>
</dbReference>
<dbReference type="InterPro" id="IPR023214">
    <property type="entry name" value="HAD_sf"/>
</dbReference>
<evidence type="ECO:0000256" key="15">
    <source>
        <dbReference type="ARBA" id="ARBA00034036"/>
    </source>
</evidence>
<reference evidence="24" key="3">
    <citation type="submission" date="2025-09" db="UniProtKB">
        <authorList>
            <consortium name="Ensembl"/>
        </authorList>
    </citation>
    <scope>IDENTIFICATION</scope>
</reference>
<feature type="transmembrane region" description="Helical" evidence="20">
    <location>
        <begin position="389"/>
        <end position="412"/>
    </location>
</feature>
<dbReference type="SFLD" id="SFLDS00003">
    <property type="entry name" value="Haloacid_Dehalogenase"/>
    <property type="match status" value="1"/>
</dbReference>
<keyword evidence="13" id="KW-0333">Golgi apparatus</keyword>
<dbReference type="GO" id="GO:0000287">
    <property type="term" value="F:magnesium ion binding"/>
    <property type="evidence" value="ECO:0007669"/>
    <property type="project" value="UniProtKB-UniRule"/>
</dbReference>
<keyword evidence="25" id="KW-1185">Reference proteome</keyword>
<reference evidence="24" key="2">
    <citation type="submission" date="2025-08" db="UniProtKB">
        <authorList>
            <consortium name="Ensembl"/>
        </authorList>
    </citation>
    <scope>IDENTIFICATION</scope>
</reference>
<feature type="transmembrane region" description="Helical" evidence="20">
    <location>
        <begin position="943"/>
        <end position="961"/>
    </location>
</feature>
<evidence type="ECO:0000256" key="17">
    <source>
        <dbReference type="PIRSR" id="PIRSR606539-1"/>
    </source>
</evidence>
<feature type="binding site" evidence="19">
    <location>
        <position position="855"/>
    </location>
    <ligand>
        <name>Mg(2+)</name>
        <dbReference type="ChEBI" id="CHEBI:18420"/>
    </ligand>
</feature>
<feature type="domain" description="P-type ATPase N-terminal" evidence="22">
    <location>
        <begin position="59"/>
        <end position="122"/>
    </location>
</feature>
<dbReference type="InterPro" id="IPR023298">
    <property type="entry name" value="ATPase_P-typ_TM_dom_sf"/>
</dbReference>
<dbReference type="NCBIfam" id="TIGR01652">
    <property type="entry name" value="ATPase-Plipid"/>
    <property type="match status" value="1"/>
</dbReference>
<dbReference type="GO" id="GO:0016887">
    <property type="term" value="F:ATP hydrolysis activity"/>
    <property type="evidence" value="ECO:0007669"/>
    <property type="project" value="InterPro"/>
</dbReference>
<feature type="binding site" evidence="18">
    <location>
        <position position="736"/>
    </location>
    <ligand>
        <name>ATP</name>
        <dbReference type="ChEBI" id="CHEBI:30616"/>
    </ligand>
</feature>
<dbReference type="Pfam" id="PF00122">
    <property type="entry name" value="E1-E2_ATPase"/>
    <property type="match status" value="1"/>
</dbReference>
<gene>
    <name evidence="24" type="primary">ATP8A2</name>
</gene>
<evidence type="ECO:0000259" key="22">
    <source>
        <dbReference type="Pfam" id="PF16209"/>
    </source>
</evidence>
<dbReference type="SUPFAM" id="SSF81660">
    <property type="entry name" value="Metal cation-transporting ATPase, ATP-binding domain N"/>
    <property type="match status" value="1"/>
</dbReference>
<dbReference type="SUPFAM" id="SSF81665">
    <property type="entry name" value="Calcium ATPase, transmembrane domain M"/>
    <property type="match status" value="1"/>
</dbReference>
<dbReference type="GO" id="GO:0005886">
    <property type="term" value="C:plasma membrane"/>
    <property type="evidence" value="ECO:0007669"/>
    <property type="project" value="TreeGrafter"/>
</dbReference>
<keyword evidence="14 20" id="KW-0472">Membrane</keyword>
<name>A0A493SVF8_ANAPP</name>
<feature type="binding site" evidence="18">
    <location>
        <position position="622"/>
    </location>
    <ligand>
        <name>ATP</name>
        <dbReference type="ChEBI" id="CHEBI:30616"/>
    </ligand>
</feature>
<evidence type="ECO:0000256" key="9">
    <source>
        <dbReference type="ARBA" id="ARBA00022840"/>
    </source>
</evidence>
<comment type="catalytic activity">
    <reaction evidence="15 20">
        <text>ATP + H2O + phospholipidSide 1 = ADP + phosphate + phospholipidSide 2.</text>
        <dbReference type="EC" id="7.6.2.1"/>
    </reaction>
</comment>
<evidence type="ECO:0000256" key="14">
    <source>
        <dbReference type="ARBA" id="ARBA00023136"/>
    </source>
</evidence>
<dbReference type="GO" id="GO:0090556">
    <property type="term" value="F:phosphatidylserine floppase activity"/>
    <property type="evidence" value="ECO:0007669"/>
    <property type="project" value="RHEA"/>
</dbReference>
<feature type="binding site" evidence="18">
    <location>
        <position position="825"/>
    </location>
    <ligand>
        <name>ATP</name>
        <dbReference type="ChEBI" id="CHEBI:30616"/>
    </ligand>
</feature>
<feature type="binding site" evidence="18">
    <location>
        <position position="855"/>
    </location>
    <ligand>
        <name>ATP</name>
        <dbReference type="ChEBI" id="CHEBI:30616"/>
    </ligand>
</feature>
<dbReference type="GO" id="GO:0005802">
    <property type="term" value="C:trans-Golgi network"/>
    <property type="evidence" value="ECO:0007669"/>
    <property type="project" value="TreeGrafter"/>
</dbReference>
<dbReference type="Ensembl" id="ENSAPLT00000018501.1">
    <property type="protein sequence ID" value="ENSAPLP00000017488.1"/>
    <property type="gene ID" value="ENSAPLG00000009563.2"/>
</dbReference>
<dbReference type="Gene3D" id="3.40.50.1000">
    <property type="entry name" value="HAD superfamily/HAD-like"/>
    <property type="match status" value="1"/>
</dbReference>
<dbReference type="SFLD" id="SFLDG00002">
    <property type="entry name" value="C1.7:_P-type_atpase_like"/>
    <property type="match status" value="1"/>
</dbReference>
<protein>
    <recommendedName>
        <fullName evidence="20">Phospholipid-transporting ATPase</fullName>
        <ecNumber evidence="20">7.6.2.1</ecNumber>
    </recommendedName>
</protein>
<feature type="transmembrane region" description="Helical" evidence="20">
    <location>
        <begin position="1059"/>
        <end position="1079"/>
    </location>
</feature>
<keyword evidence="10 19" id="KW-0460">Magnesium</keyword>
<evidence type="ECO:0000256" key="12">
    <source>
        <dbReference type="ARBA" id="ARBA00022989"/>
    </source>
</evidence>
<dbReference type="InterPro" id="IPR006539">
    <property type="entry name" value="P-type_ATPase_IV"/>
</dbReference>
<comment type="similarity">
    <text evidence="5 20">Belongs to the cation transport ATPase (P-type) (TC 3.A.3) family. Type IV subfamily.</text>
</comment>
<evidence type="ECO:0000256" key="2">
    <source>
        <dbReference type="ARBA" id="ARBA00004141"/>
    </source>
</evidence>
<feature type="domain" description="P-type ATPase C-terminal" evidence="23">
    <location>
        <begin position="878"/>
        <end position="1128"/>
    </location>
</feature>
<sequence length="1198" mass="134707">MPTGARLGTALRMSLQRKSSKIHSSAGPVCSPAGYKKADDEMSGATSSADLDEAPARTIYVNQPQQSKFRDNWVSTAKYSVVTFLPRFLYEQIRKAANAFFLFIALLQQIPDVSPTGRYTTLVPLLFILTVAGIKEIIEDYKRHKADSAVNKKKTLVLRNGMWQNIIWKEVAVGDIVKVTNGQHLPADMIILSSSEPQAMCYIETANLDGETNLKIRQGLSQTASLQSREELMKVSGRIECEGPNRHLYDFTGNLRLDGQRYPSWLCKLNSARCKNNARSLASRLKKSHGPVPVGPDQILLRGAQLRNTQWVLGIVVYTGHDTKLMQNSTKAPLKRSNVEKVTNVQILVLFCILLTMALVSSVGALLWNRTHGEVVWYLGSNRMLSVNFGYNLLTFIILYNNLIPISLLVTLEVVKFTQALFINWDIDMYYPETDTPAMARTSNLNEELGQVKYLFSDKTGTLTCNIMNFKKCSIAGVTYGHFPELERERSSEDFSQLPPPTSESCEFDDPRLLQNIENDHPTAVHIQEFLTLLAVCHTVVPERQGNKIIYQASSPDEGALVKGAKKLGYVFTGRTPHSVIIDALGKEKTFEILNVLEFSSNRKRMSVIVRTPGGQLRLYCKGADNVIFERLSKDSQYMEQTLCHLEYFATEGLRTLCIAYADLSENSYREWLNIYNETSTLLKDRAQKLEECYEIIEKDLLLLGATAIEDRLQAGVPETIATLMKAEIKIWILTGDKQETAINIGYSCRLISQSMSLILVNEDSLDATRASLTQHCTSLGESLGKENDIALIIDGHTLKYALSFEIRQSFLDLALSCKAVICCRVSPLQKSEIVDMVKKHVNAITLAIGDGANDVGMIQTAHVGVGISGNEGMQATNCSDYAIAQFSYLEKLLLVHGAWSYNRVTKCILYCFYKNVVLYIIELWFAFVNGFSGQILFERWCIGLYNVIFTALPPFTLGIFERSCTQDSMLRFPQLYKTTQNADGFNTRVFWGHCINALVHSIILFWFPMKVLEHDAVFTNGQGIDYLFVGNIVYTYVVVTVCLKAGLETTAWTRFSHLAVWGSMLLWLVFFGIYSAIWPTFPMAPDMLGQAGMVLRCGYFWFGLFLVPTACLLKDVAWTAAKHTYHKTLLEQVQELEMKTRELGKAMLRDSNGKRWVCIFPGRTRRCLPVGGCSILRYDQKENRNRINGSSPGGRWA</sequence>
<dbReference type="NCBIfam" id="TIGR01494">
    <property type="entry name" value="ATPase_P-type"/>
    <property type="match status" value="2"/>
</dbReference>
<feature type="binding site" evidence="18">
    <location>
        <position position="459"/>
    </location>
    <ligand>
        <name>ATP</name>
        <dbReference type="ChEBI" id="CHEBI:30616"/>
    </ligand>
</feature>
<evidence type="ECO:0000256" key="11">
    <source>
        <dbReference type="ARBA" id="ARBA00022967"/>
    </source>
</evidence>
<evidence type="ECO:0000256" key="18">
    <source>
        <dbReference type="PIRSR" id="PIRSR606539-2"/>
    </source>
</evidence>
<dbReference type="PRINTS" id="PR00119">
    <property type="entry name" value="CATATPASE"/>
</dbReference>
<dbReference type="AlphaFoldDB" id="A0A493SVF8"/>
<evidence type="ECO:0000256" key="16">
    <source>
        <dbReference type="ARBA" id="ARBA00051303"/>
    </source>
</evidence>
<feature type="transmembrane region" description="Helical" evidence="20">
    <location>
        <begin position="917"/>
        <end position="937"/>
    </location>
</feature>
<evidence type="ECO:0000313" key="25">
    <source>
        <dbReference type="Proteomes" id="UP000016666"/>
    </source>
</evidence>
<dbReference type="FunFam" id="3.40.1110.10:FF:000010">
    <property type="entry name" value="Phospholipid-transporting ATPase"/>
    <property type="match status" value="1"/>
</dbReference>
<evidence type="ECO:0000313" key="24">
    <source>
        <dbReference type="Ensembl" id="ENSAPLP00000017488.1"/>
    </source>
</evidence>
<dbReference type="EC" id="7.6.2.1" evidence="20"/>
<dbReference type="SUPFAM" id="SSF56784">
    <property type="entry name" value="HAD-like"/>
    <property type="match status" value="1"/>
</dbReference>
<dbReference type="InterPro" id="IPR032631">
    <property type="entry name" value="P-type_ATPase_N"/>
</dbReference>
<evidence type="ECO:0000256" key="7">
    <source>
        <dbReference type="ARBA" id="ARBA00022723"/>
    </source>
</evidence>
<dbReference type="InterPro" id="IPR008250">
    <property type="entry name" value="ATPase_P-typ_transduc_dom_A_sf"/>
</dbReference>
<keyword evidence="11 20" id="KW-1278">Translocase</keyword>
<feature type="binding site" evidence="18">
    <location>
        <position position="831"/>
    </location>
    <ligand>
        <name>ATP</name>
        <dbReference type="ChEBI" id="CHEBI:30616"/>
    </ligand>
</feature>
<dbReference type="InterPro" id="IPR036412">
    <property type="entry name" value="HAD-like_sf"/>
</dbReference>
<feature type="transmembrane region" description="Helical" evidence="20">
    <location>
        <begin position="1028"/>
        <end position="1047"/>
    </location>
</feature>
<keyword evidence="9 18" id="KW-0067">ATP-binding</keyword>
<evidence type="ECO:0000259" key="21">
    <source>
        <dbReference type="Pfam" id="PF00122"/>
    </source>
</evidence>
<evidence type="ECO:0000259" key="23">
    <source>
        <dbReference type="Pfam" id="PF16212"/>
    </source>
</evidence>
<feature type="transmembrane region" description="Helical" evidence="20">
    <location>
        <begin position="1099"/>
        <end position="1118"/>
    </location>
</feature>
<feature type="binding site" evidence="18">
    <location>
        <position position="737"/>
    </location>
    <ligand>
        <name>ATP</name>
        <dbReference type="ChEBI" id="CHEBI:30616"/>
    </ligand>
</feature>
<feature type="binding site" evidence="19">
    <location>
        <position position="851"/>
    </location>
    <ligand>
        <name>Mg(2+)</name>
        <dbReference type="ChEBI" id="CHEBI:18420"/>
    </ligand>
</feature>
<feature type="binding site" evidence="18">
    <location>
        <position position="735"/>
    </location>
    <ligand>
        <name>ATP</name>
        <dbReference type="ChEBI" id="CHEBI:30616"/>
    </ligand>
</feature>
<feature type="domain" description="P-type ATPase A" evidence="21">
    <location>
        <begin position="151"/>
        <end position="213"/>
    </location>
</feature>
<dbReference type="GeneTree" id="ENSGT00940000157332"/>
<dbReference type="Pfam" id="PF16209">
    <property type="entry name" value="PhoLip_ATPase_N"/>
    <property type="match status" value="1"/>
</dbReference>
<proteinExistence type="inferred from homology"/>
<feature type="binding site" evidence="18">
    <location>
        <position position="460"/>
    </location>
    <ligand>
        <name>ATP</name>
        <dbReference type="ChEBI" id="CHEBI:30616"/>
    </ligand>
</feature>
<accession>A0A493SVF8</accession>
<keyword evidence="8 18" id="KW-0547">Nucleotide-binding</keyword>
<evidence type="ECO:0000256" key="1">
    <source>
        <dbReference type="ARBA" id="ARBA00001946"/>
    </source>
</evidence>
<feature type="binding site" evidence="18">
    <location>
        <position position="458"/>
    </location>
    <ligand>
        <name>ATP</name>
        <dbReference type="ChEBI" id="CHEBI:30616"/>
    </ligand>
</feature>
<evidence type="ECO:0000256" key="19">
    <source>
        <dbReference type="PIRSR" id="PIRSR606539-3"/>
    </source>
</evidence>
<feature type="binding site" evidence="18">
    <location>
        <position position="655"/>
    </location>
    <ligand>
        <name>ATP</name>
        <dbReference type="ChEBI" id="CHEBI:30616"/>
    </ligand>
</feature>
<evidence type="ECO:0000256" key="6">
    <source>
        <dbReference type="ARBA" id="ARBA00022692"/>
    </source>
</evidence>
<dbReference type="CDD" id="cd02073">
    <property type="entry name" value="P-type_ATPase_APLT_Dnf-like"/>
    <property type="match status" value="1"/>
</dbReference>
<feature type="binding site" evidence="18">
    <location>
        <position position="558"/>
    </location>
    <ligand>
        <name>ATP</name>
        <dbReference type="ChEBI" id="CHEBI:30616"/>
    </ligand>
</feature>
<dbReference type="GO" id="GO:0005524">
    <property type="term" value="F:ATP binding"/>
    <property type="evidence" value="ECO:0007669"/>
    <property type="project" value="UniProtKB-UniRule"/>
</dbReference>
<dbReference type="SFLD" id="SFLDF00027">
    <property type="entry name" value="p-type_atpase"/>
    <property type="match status" value="1"/>
</dbReference>
<keyword evidence="7 19" id="KW-0479">Metal-binding</keyword>
<evidence type="ECO:0000256" key="13">
    <source>
        <dbReference type="ARBA" id="ARBA00023034"/>
    </source>
</evidence>
<feature type="active site" description="4-aspartylphosphate intermediate" evidence="17">
    <location>
        <position position="458"/>
    </location>
</feature>
<dbReference type="InterPro" id="IPR018303">
    <property type="entry name" value="ATPase_P-typ_P_site"/>
</dbReference>
<evidence type="ECO:0000256" key="10">
    <source>
        <dbReference type="ARBA" id="ARBA00022842"/>
    </source>
</evidence>